<protein>
    <recommendedName>
        <fullName evidence="12 13">DNA primase</fullName>
        <ecNumber evidence="12">2.7.7.101</ecNumber>
    </recommendedName>
</protein>
<reference evidence="17 18" key="1">
    <citation type="submission" date="2016-07" db="EMBL/GenBank/DDBJ databases">
        <title>Genome and transcriptome analysis of iron-reducing fermentative bacteria Anoxybacter fermentans.</title>
        <authorList>
            <person name="Zeng X."/>
            <person name="Shao Z."/>
        </authorList>
    </citation>
    <scope>NUCLEOTIDE SEQUENCE [LARGE SCALE GENOMIC DNA]</scope>
    <source>
        <strain evidence="17 18">DY22613</strain>
    </source>
</reference>
<dbReference type="InterPro" id="IPR030846">
    <property type="entry name" value="DnaG_bac"/>
</dbReference>
<evidence type="ECO:0000313" key="17">
    <source>
        <dbReference type="EMBL" id="AZR73139.1"/>
    </source>
</evidence>
<dbReference type="GO" id="GO:0005737">
    <property type="term" value="C:cytoplasm"/>
    <property type="evidence" value="ECO:0007669"/>
    <property type="project" value="TreeGrafter"/>
</dbReference>
<evidence type="ECO:0000313" key="18">
    <source>
        <dbReference type="Proteomes" id="UP000267250"/>
    </source>
</evidence>
<accession>A0A3Q9HQA2</accession>
<evidence type="ECO:0000256" key="5">
    <source>
        <dbReference type="ARBA" id="ARBA00022705"/>
    </source>
</evidence>
<dbReference type="InterPro" id="IPR037068">
    <property type="entry name" value="DNA_primase_core_N_sf"/>
</dbReference>
<dbReference type="Pfam" id="PF08275">
    <property type="entry name" value="DNAG_N"/>
    <property type="match status" value="1"/>
</dbReference>
<dbReference type="InterPro" id="IPR050219">
    <property type="entry name" value="DnaG_primase"/>
</dbReference>
<evidence type="ECO:0000256" key="10">
    <source>
        <dbReference type="ARBA" id="ARBA00023125"/>
    </source>
</evidence>
<dbReference type="Proteomes" id="UP000267250">
    <property type="component" value="Chromosome"/>
</dbReference>
<evidence type="ECO:0000256" key="2">
    <source>
        <dbReference type="ARBA" id="ARBA00022515"/>
    </source>
</evidence>
<evidence type="ECO:0000256" key="15">
    <source>
        <dbReference type="SAM" id="Coils"/>
    </source>
</evidence>
<dbReference type="HAMAP" id="MF_00974">
    <property type="entry name" value="DNA_primase_DnaG"/>
    <property type="match status" value="1"/>
</dbReference>
<evidence type="ECO:0000256" key="14">
    <source>
        <dbReference type="PIRSR" id="PIRSR002811-1"/>
    </source>
</evidence>
<evidence type="ECO:0000256" key="11">
    <source>
        <dbReference type="ARBA" id="ARBA00023163"/>
    </source>
</evidence>
<dbReference type="SMART" id="SM00400">
    <property type="entry name" value="ZnF_CHCC"/>
    <property type="match status" value="1"/>
</dbReference>
<evidence type="ECO:0000256" key="8">
    <source>
        <dbReference type="ARBA" id="ARBA00022833"/>
    </source>
</evidence>
<dbReference type="GO" id="GO:0003899">
    <property type="term" value="F:DNA-directed RNA polymerase activity"/>
    <property type="evidence" value="ECO:0007669"/>
    <property type="project" value="UniProtKB-UniRule"/>
</dbReference>
<dbReference type="InterPro" id="IPR019475">
    <property type="entry name" value="DNA_primase_DnaB-bd"/>
</dbReference>
<comment type="similarity">
    <text evidence="12 13">Belongs to the DnaG primase family.</text>
</comment>
<dbReference type="Pfam" id="PF10410">
    <property type="entry name" value="DnaB_bind"/>
    <property type="match status" value="1"/>
</dbReference>
<dbReference type="InterPro" id="IPR002694">
    <property type="entry name" value="Znf_CHC2"/>
</dbReference>
<dbReference type="Pfam" id="PF01807">
    <property type="entry name" value="Zn_ribbon_DnaG"/>
    <property type="match status" value="1"/>
</dbReference>
<comment type="domain">
    <text evidence="12">Contains an N-terminal zinc-binding domain, a central core domain that contains the primase activity, and a C-terminal DnaB-binding domain.</text>
</comment>
<dbReference type="InterPro" id="IPR016136">
    <property type="entry name" value="DNA_helicase_N/primase_C"/>
</dbReference>
<dbReference type="GO" id="GO:1990077">
    <property type="term" value="C:primosome complex"/>
    <property type="evidence" value="ECO:0007669"/>
    <property type="project" value="UniProtKB-KW"/>
</dbReference>
<dbReference type="AlphaFoldDB" id="A0A3Q9HQA2"/>
<keyword evidence="11 12" id="KW-0804">Transcription</keyword>
<dbReference type="SMART" id="SM00493">
    <property type="entry name" value="TOPRIM"/>
    <property type="match status" value="1"/>
</dbReference>
<dbReference type="InterPro" id="IPR036977">
    <property type="entry name" value="DNA_primase_Znf_CHC2"/>
</dbReference>
<dbReference type="SUPFAM" id="SSF57783">
    <property type="entry name" value="Zinc beta-ribbon"/>
    <property type="match status" value="1"/>
</dbReference>
<dbReference type="InterPro" id="IPR013264">
    <property type="entry name" value="DNAG_N"/>
</dbReference>
<keyword evidence="9" id="KW-0460">Magnesium</keyword>
<dbReference type="SUPFAM" id="SSF56731">
    <property type="entry name" value="DNA primase core"/>
    <property type="match status" value="1"/>
</dbReference>
<feature type="domain" description="Toprim" evidence="16">
    <location>
        <begin position="261"/>
        <end position="342"/>
    </location>
</feature>
<evidence type="ECO:0000256" key="3">
    <source>
        <dbReference type="ARBA" id="ARBA00022679"/>
    </source>
</evidence>
<keyword evidence="8 12" id="KW-0862">Zinc</keyword>
<evidence type="ECO:0000256" key="6">
    <source>
        <dbReference type="ARBA" id="ARBA00022723"/>
    </source>
</evidence>
<dbReference type="GO" id="GO:0008270">
    <property type="term" value="F:zinc ion binding"/>
    <property type="evidence" value="ECO:0007669"/>
    <property type="project" value="UniProtKB-UniRule"/>
</dbReference>
<dbReference type="Gene3D" id="1.10.860.10">
    <property type="entry name" value="DNAb Helicase, Chain A"/>
    <property type="match status" value="1"/>
</dbReference>
<dbReference type="FunFam" id="3.90.580.10:FF:000001">
    <property type="entry name" value="DNA primase"/>
    <property type="match status" value="1"/>
</dbReference>
<sequence>MSLTFNDFIEEIRQRADIVDLVSDYVKLELKGKNYVGLCPFHNEKTPSFTVSRDKKLYYCFGCGAGGDIFNFLMEIENLPFFEAAKVLAERYGVPIPQKKPNRTRRKSDEIRDQLFEIHEWAAKFYQYLLLEHKLGKNALKYFEKRGFTRATIEKFRLGYAPRAWTALFHFLKKKGYPDYLLEKSGLVLPGKQKNGYYDRFRDRAIFTIFNLRGQPIGFGGRVMEPDQNPKYLNSPETPIFLKNQNLYGFNFAMDQIRKTGQAIIVEGYTDVITAHQYGIENVVASLGTSLTENQARLLARYAEEVYIAYDADTAGQKATLRGLDILKNTGLIVKVIELPDELDPDELIRKNGAEAFKSLLEDAISFIDFKLNKILKQYDLDSPDGKVQAVQELLPMFLNIDNAIEKDYLIKQIVKRVEISEQALKEELEHFIKEKSKIKDRNDKNWHTSKETRKVISDDFEAKFINAILRIPQMIGKIFEEITPDFFQNSDYRLIMQQIYLCYQQVRESGDFSLLTTNNLVENFSDNDLKKKVLELLFYYQDYEVTEKFIVEGLTKLKEYQMTMEMETILKKLKQIKNHGNLVDLNQILIRYHRLLHYGMERGGING</sequence>
<dbReference type="EMBL" id="CP016379">
    <property type="protein sequence ID" value="AZR73139.1"/>
    <property type="molecule type" value="Genomic_DNA"/>
</dbReference>
<dbReference type="NCBIfam" id="TIGR01391">
    <property type="entry name" value="dnaG"/>
    <property type="match status" value="1"/>
</dbReference>
<dbReference type="PANTHER" id="PTHR30313">
    <property type="entry name" value="DNA PRIMASE"/>
    <property type="match status" value="1"/>
</dbReference>
<proteinExistence type="inferred from homology"/>
<dbReference type="CDD" id="cd03364">
    <property type="entry name" value="TOPRIM_DnaG_primases"/>
    <property type="match status" value="1"/>
</dbReference>
<evidence type="ECO:0000256" key="1">
    <source>
        <dbReference type="ARBA" id="ARBA00022478"/>
    </source>
</evidence>
<keyword evidence="18" id="KW-1185">Reference proteome</keyword>
<evidence type="ECO:0000256" key="12">
    <source>
        <dbReference type="HAMAP-Rule" id="MF_00974"/>
    </source>
</evidence>
<dbReference type="KEGG" id="aft:BBF96_06920"/>
<dbReference type="GO" id="GO:0006269">
    <property type="term" value="P:DNA replication, synthesis of primer"/>
    <property type="evidence" value="ECO:0007669"/>
    <property type="project" value="UniProtKB-UniRule"/>
</dbReference>
<keyword evidence="4 12" id="KW-0548">Nucleotidyltransferase</keyword>
<dbReference type="InterPro" id="IPR006171">
    <property type="entry name" value="TOPRIM_dom"/>
</dbReference>
<dbReference type="GO" id="GO:0003677">
    <property type="term" value="F:DNA binding"/>
    <property type="evidence" value="ECO:0007669"/>
    <property type="project" value="UniProtKB-KW"/>
</dbReference>
<dbReference type="PIRSF" id="PIRSF002811">
    <property type="entry name" value="DnaG"/>
    <property type="match status" value="1"/>
</dbReference>
<dbReference type="PROSITE" id="PS50880">
    <property type="entry name" value="TOPRIM"/>
    <property type="match status" value="1"/>
</dbReference>
<dbReference type="InterPro" id="IPR034151">
    <property type="entry name" value="TOPRIM_DnaG_bac"/>
</dbReference>
<comment type="subunit">
    <text evidence="12">Monomer. Interacts with DnaB.</text>
</comment>
<keyword evidence="15" id="KW-0175">Coiled coil</keyword>
<keyword evidence="10 12" id="KW-0238">DNA-binding</keyword>
<dbReference type="Gene3D" id="3.40.1360.10">
    <property type="match status" value="1"/>
</dbReference>
<organism evidence="17 18">
    <name type="scientific">Anoxybacter fermentans</name>
    <dbReference type="NCBI Taxonomy" id="1323375"/>
    <lineage>
        <taxon>Bacteria</taxon>
        <taxon>Bacillati</taxon>
        <taxon>Bacillota</taxon>
        <taxon>Clostridia</taxon>
        <taxon>Halanaerobiales</taxon>
        <taxon>Anoxybacter</taxon>
    </lineage>
</organism>
<keyword evidence="2 12" id="KW-0639">Primosome</keyword>
<dbReference type="InterPro" id="IPR006295">
    <property type="entry name" value="DNA_primase_DnaG"/>
</dbReference>
<dbReference type="OrthoDB" id="9803773at2"/>
<keyword evidence="7 12" id="KW-0863">Zinc-finger</keyword>
<evidence type="ECO:0000256" key="7">
    <source>
        <dbReference type="ARBA" id="ARBA00022771"/>
    </source>
</evidence>
<evidence type="ECO:0000256" key="9">
    <source>
        <dbReference type="ARBA" id="ARBA00022842"/>
    </source>
</evidence>
<dbReference type="Gene3D" id="3.90.580.10">
    <property type="entry name" value="Zinc finger, CHC2-type domain"/>
    <property type="match status" value="1"/>
</dbReference>
<comment type="catalytic activity">
    <reaction evidence="12">
        <text>ssDNA + n NTP = ssDNA/pppN(pN)n-1 hybrid + (n-1) diphosphate.</text>
        <dbReference type="EC" id="2.7.7.101"/>
    </reaction>
</comment>
<name>A0A3Q9HQA2_9FIRM</name>
<keyword evidence="6 12" id="KW-0479">Metal-binding</keyword>
<dbReference type="GO" id="GO:0000428">
    <property type="term" value="C:DNA-directed RNA polymerase complex"/>
    <property type="evidence" value="ECO:0007669"/>
    <property type="project" value="UniProtKB-KW"/>
</dbReference>
<comment type="function">
    <text evidence="12 13">RNA polymerase that catalyzes the synthesis of short RNA molecules used as primers for DNA polymerase during DNA replication.</text>
</comment>
<gene>
    <name evidence="12" type="primary">dnaG</name>
    <name evidence="17" type="ORF">BBF96_06920</name>
</gene>
<feature type="coiled-coil region" evidence="15">
    <location>
        <begin position="415"/>
        <end position="442"/>
    </location>
</feature>
<feature type="zinc finger region" description="CHC2-type" evidence="12 14">
    <location>
        <begin position="39"/>
        <end position="63"/>
    </location>
</feature>
<keyword evidence="1 12" id="KW-0240">DNA-directed RNA polymerase</keyword>
<dbReference type="Pfam" id="PF13155">
    <property type="entry name" value="Toprim_2"/>
    <property type="match status" value="1"/>
</dbReference>
<dbReference type="EC" id="2.7.7.101" evidence="12"/>
<evidence type="ECO:0000259" key="16">
    <source>
        <dbReference type="PROSITE" id="PS50880"/>
    </source>
</evidence>
<dbReference type="FunFam" id="3.90.980.10:FF:000001">
    <property type="entry name" value="DNA primase"/>
    <property type="match status" value="1"/>
</dbReference>
<dbReference type="PANTHER" id="PTHR30313:SF2">
    <property type="entry name" value="DNA PRIMASE"/>
    <property type="match status" value="1"/>
</dbReference>
<keyword evidence="3 12" id="KW-0808">Transferase</keyword>
<evidence type="ECO:0000256" key="4">
    <source>
        <dbReference type="ARBA" id="ARBA00022695"/>
    </source>
</evidence>
<evidence type="ECO:0000256" key="13">
    <source>
        <dbReference type="PIRNR" id="PIRNR002811"/>
    </source>
</evidence>
<dbReference type="Gene3D" id="3.90.980.10">
    <property type="entry name" value="DNA primase, catalytic core, N-terminal domain"/>
    <property type="match status" value="1"/>
</dbReference>
<dbReference type="FunFam" id="3.40.1360.10:FF:000002">
    <property type="entry name" value="DNA primase"/>
    <property type="match status" value="1"/>
</dbReference>
<keyword evidence="5 12" id="KW-0235">DNA replication</keyword>
<comment type="cofactor">
    <cofactor evidence="12 13 14">
        <name>Zn(2+)</name>
        <dbReference type="ChEBI" id="CHEBI:29105"/>
    </cofactor>
    <text evidence="12 13 14">Binds 1 zinc ion per monomer.</text>
</comment>